<dbReference type="InterPro" id="IPR029063">
    <property type="entry name" value="SAM-dependent_MTases_sf"/>
</dbReference>
<keyword evidence="3" id="KW-1185">Reference proteome</keyword>
<evidence type="ECO:0000313" key="2">
    <source>
        <dbReference type="EMBL" id="GAA4383358.1"/>
    </source>
</evidence>
<gene>
    <name evidence="2" type="ORF">GCM10023167_02810</name>
</gene>
<dbReference type="EMBL" id="BAABGL010000002">
    <property type="protein sequence ID" value="GAA4383358.1"/>
    <property type="molecule type" value="Genomic_DNA"/>
</dbReference>
<reference evidence="3" key="1">
    <citation type="journal article" date="2019" name="Int. J. Syst. Evol. Microbiol.">
        <title>The Global Catalogue of Microorganisms (GCM) 10K type strain sequencing project: providing services to taxonomists for standard genome sequencing and annotation.</title>
        <authorList>
            <consortium name="The Broad Institute Genomics Platform"/>
            <consortium name="The Broad Institute Genome Sequencing Center for Infectious Disease"/>
            <person name="Wu L."/>
            <person name="Ma J."/>
        </authorList>
    </citation>
    <scope>NUCLEOTIDE SEQUENCE [LARGE SCALE GENOMIC DNA]</scope>
    <source>
        <strain evidence="3">JCM 17808</strain>
    </source>
</reference>
<dbReference type="Proteomes" id="UP001500642">
    <property type="component" value="Unassembled WGS sequence"/>
</dbReference>
<evidence type="ECO:0000259" key="1">
    <source>
        <dbReference type="Pfam" id="PF05050"/>
    </source>
</evidence>
<protein>
    <recommendedName>
        <fullName evidence="1">Methyltransferase FkbM domain-containing protein</fullName>
    </recommendedName>
</protein>
<dbReference type="InterPro" id="IPR052514">
    <property type="entry name" value="SAM-dependent_MTase"/>
</dbReference>
<dbReference type="PANTHER" id="PTHR34203">
    <property type="entry name" value="METHYLTRANSFERASE, FKBM FAMILY PROTEIN"/>
    <property type="match status" value="1"/>
</dbReference>
<accession>A0ABP8J1L0</accession>
<comment type="caution">
    <text evidence="2">The sequence shown here is derived from an EMBL/GenBank/DDBJ whole genome shotgun (WGS) entry which is preliminary data.</text>
</comment>
<name>A0ABP8J1L0_9MICO</name>
<proteinExistence type="predicted"/>
<dbReference type="PANTHER" id="PTHR34203:SF15">
    <property type="entry name" value="SLL1173 PROTEIN"/>
    <property type="match status" value="1"/>
</dbReference>
<dbReference type="Pfam" id="PF05050">
    <property type="entry name" value="Methyltransf_21"/>
    <property type="match status" value="1"/>
</dbReference>
<sequence length="324" mass="34768">MTDYRRTLAGRRQRWFGLKPLVKTGLSARPLHPLLRLAARLVPGIRAGRLPAPAGLAEVAGTAAGARFVLVDPGRCEIAKEFYWGGGRRPDPADALALDIVTALARRAAVLLDVGAYTGVFTVAAAAANPGLRAHAFEMVPAVVAGLHKNVDRNGIADRVRVHSTGVGASGTRMRVPSGEGGSSLPSFYSAHMEFAEGFEVEFLALDDLLPPELPEVEAEQRADAPGQVVMKIDVEGAEDPVLAHGQELLARHRPDILCEVLHGQADGRALEALLAPHGYRWYLVRADDIAARERIVPDPVHRDWLFSARTPAALEADLGRIIA</sequence>
<dbReference type="RefSeq" id="WP_345029253.1">
    <property type="nucleotide sequence ID" value="NZ_BAABGL010000002.1"/>
</dbReference>
<feature type="domain" description="Methyltransferase FkbM" evidence="1">
    <location>
        <begin position="113"/>
        <end position="281"/>
    </location>
</feature>
<dbReference type="SUPFAM" id="SSF53335">
    <property type="entry name" value="S-adenosyl-L-methionine-dependent methyltransferases"/>
    <property type="match status" value="1"/>
</dbReference>
<dbReference type="InterPro" id="IPR006342">
    <property type="entry name" value="FkbM_mtfrase"/>
</dbReference>
<dbReference type="Gene3D" id="3.40.50.150">
    <property type="entry name" value="Vaccinia Virus protein VP39"/>
    <property type="match status" value="1"/>
</dbReference>
<dbReference type="NCBIfam" id="TIGR01444">
    <property type="entry name" value="fkbM_fam"/>
    <property type="match status" value="1"/>
</dbReference>
<evidence type="ECO:0000313" key="3">
    <source>
        <dbReference type="Proteomes" id="UP001500642"/>
    </source>
</evidence>
<organism evidence="2 3">
    <name type="scientific">Brevibacterium pityocampae</name>
    <dbReference type="NCBI Taxonomy" id="506594"/>
    <lineage>
        <taxon>Bacteria</taxon>
        <taxon>Bacillati</taxon>
        <taxon>Actinomycetota</taxon>
        <taxon>Actinomycetes</taxon>
        <taxon>Micrococcales</taxon>
        <taxon>Brevibacteriaceae</taxon>
        <taxon>Brevibacterium</taxon>
    </lineage>
</organism>